<keyword evidence="3 9" id="KW-0479">Metal-binding</keyword>
<dbReference type="InterPro" id="IPR034005">
    <property type="entry name" value="M3A_DCP"/>
</dbReference>
<dbReference type="InterPro" id="IPR024077">
    <property type="entry name" value="Neurolysin/TOP_dom2"/>
</dbReference>
<dbReference type="Pfam" id="PF19310">
    <property type="entry name" value="TOP_N"/>
    <property type="match status" value="1"/>
</dbReference>
<dbReference type="InterPro" id="IPR045090">
    <property type="entry name" value="Pept_M3A_M3B"/>
</dbReference>
<comment type="caution">
    <text evidence="12">The sequence shown here is derived from an EMBL/GenBank/DDBJ whole genome shotgun (WGS) entry which is preliminary data.</text>
</comment>
<name>A0A5M8FCU3_9GAMM</name>
<dbReference type="InterPro" id="IPR024080">
    <property type="entry name" value="Neurolysin/TOP_N"/>
</dbReference>
<evidence type="ECO:0000256" key="3">
    <source>
        <dbReference type="ARBA" id="ARBA00022723"/>
    </source>
</evidence>
<evidence type="ECO:0000256" key="7">
    <source>
        <dbReference type="ARBA" id="ARBA00024603"/>
    </source>
</evidence>
<dbReference type="AlphaFoldDB" id="A0A5M8FCU3"/>
<evidence type="ECO:0000256" key="8">
    <source>
        <dbReference type="ARBA" id="ARBA00026100"/>
    </source>
</evidence>
<gene>
    <name evidence="12" type="primary">prlC</name>
    <name evidence="12" type="ORF">F2Q65_17525</name>
</gene>
<dbReference type="FunFam" id="3.40.390.10:FF:000009">
    <property type="entry name" value="Oligopeptidase A"/>
    <property type="match status" value="1"/>
</dbReference>
<dbReference type="GO" id="GO:0006508">
    <property type="term" value="P:proteolysis"/>
    <property type="evidence" value="ECO:0007669"/>
    <property type="project" value="UniProtKB-KW"/>
</dbReference>
<dbReference type="GO" id="GO:0004222">
    <property type="term" value="F:metalloendopeptidase activity"/>
    <property type="evidence" value="ECO:0007669"/>
    <property type="project" value="UniProtKB-EC"/>
</dbReference>
<feature type="domain" description="Oligopeptidase A N-terminal" evidence="11">
    <location>
        <begin position="28"/>
        <end position="147"/>
    </location>
</feature>
<dbReference type="Pfam" id="PF01432">
    <property type="entry name" value="Peptidase_M3"/>
    <property type="match status" value="1"/>
</dbReference>
<evidence type="ECO:0000259" key="10">
    <source>
        <dbReference type="Pfam" id="PF01432"/>
    </source>
</evidence>
<keyword evidence="13" id="KW-1185">Reference proteome</keyword>
<evidence type="ECO:0000259" key="11">
    <source>
        <dbReference type="Pfam" id="PF19310"/>
    </source>
</evidence>
<keyword evidence="4 9" id="KW-0378">Hydrolase</keyword>
<dbReference type="InterPro" id="IPR024079">
    <property type="entry name" value="MetalloPept_cat_dom_sf"/>
</dbReference>
<evidence type="ECO:0000313" key="13">
    <source>
        <dbReference type="Proteomes" id="UP000322981"/>
    </source>
</evidence>
<dbReference type="NCBIfam" id="NF008159">
    <property type="entry name" value="PRK10911.1"/>
    <property type="match status" value="1"/>
</dbReference>
<dbReference type="OrthoDB" id="9773538at2"/>
<dbReference type="SUPFAM" id="SSF55486">
    <property type="entry name" value="Metalloproteases ('zincins'), catalytic domain"/>
    <property type="match status" value="1"/>
</dbReference>
<dbReference type="InterPro" id="IPR001567">
    <property type="entry name" value="Pept_M3A_M3B_dom"/>
</dbReference>
<dbReference type="Gene3D" id="1.10.1370.10">
    <property type="entry name" value="Neurolysin, domain 3"/>
    <property type="match status" value="1"/>
</dbReference>
<dbReference type="PANTHER" id="PTHR11804">
    <property type="entry name" value="PROTEASE M3 THIMET OLIGOPEPTIDASE-RELATED"/>
    <property type="match status" value="1"/>
</dbReference>
<dbReference type="CDD" id="cd06456">
    <property type="entry name" value="M3A_DCP"/>
    <property type="match status" value="1"/>
</dbReference>
<dbReference type="Proteomes" id="UP000322981">
    <property type="component" value="Unassembled WGS sequence"/>
</dbReference>
<dbReference type="PANTHER" id="PTHR11804:SF84">
    <property type="entry name" value="SACCHAROLYSIN"/>
    <property type="match status" value="1"/>
</dbReference>
<evidence type="ECO:0000256" key="5">
    <source>
        <dbReference type="ARBA" id="ARBA00022833"/>
    </source>
</evidence>
<accession>A0A5M8FCU3</accession>
<keyword evidence="5 9" id="KW-0862">Zinc</keyword>
<evidence type="ECO:0000256" key="1">
    <source>
        <dbReference type="ARBA" id="ARBA00006040"/>
    </source>
</evidence>
<reference evidence="12 13" key="1">
    <citation type="submission" date="2019-09" db="EMBL/GenBank/DDBJ databases">
        <title>Whole-genome sequence of the purple sulfur bacterium Thiohalocapsa marina DSM 19078.</title>
        <authorList>
            <person name="Kyndt J.A."/>
            <person name="Meyer T.E."/>
        </authorList>
    </citation>
    <scope>NUCLEOTIDE SEQUENCE [LARGE SCALE GENOMIC DNA]</scope>
    <source>
        <strain evidence="12 13">DSM 19078</strain>
    </source>
</reference>
<dbReference type="RefSeq" id="WP_150094699.1">
    <property type="nucleotide sequence ID" value="NZ_VWXX01000042.1"/>
</dbReference>
<dbReference type="EMBL" id="VWXX01000042">
    <property type="protein sequence ID" value="KAA6182698.1"/>
    <property type="molecule type" value="Genomic_DNA"/>
</dbReference>
<evidence type="ECO:0000313" key="12">
    <source>
        <dbReference type="EMBL" id="KAA6182698.1"/>
    </source>
</evidence>
<comment type="similarity">
    <text evidence="1 9">Belongs to the peptidase M3 family.</text>
</comment>
<keyword evidence="2 9" id="KW-0645">Protease</keyword>
<dbReference type="InterPro" id="IPR045666">
    <property type="entry name" value="OpdA_N"/>
</dbReference>
<feature type="domain" description="Peptidase M3A/M3B catalytic" evidence="10">
    <location>
        <begin position="220"/>
        <end position="674"/>
    </location>
</feature>
<keyword evidence="6 9" id="KW-0482">Metalloprotease</keyword>
<comment type="catalytic activity">
    <reaction evidence="7">
        <text>Hydrolysis of oligopeptides, with broad specificity. Gly or Ala commonly occur as P1 or P1' residues, but more distant residues are also important, as is shown by the fact that Z-Gly-Pro-Gly-|-Gly-Pro-Ala is cleaved, but not Z-(Gly)(5).</text>
        <dbReference type="EC" id="3.4.24.70"/>
    </reaction>
</comment>
<dbReference type="EC" id="3.4.24.70" evidence="8"/>
<organism evidence="12 13">
    <name type="scientific">Thiohalocapsa marina</name>
    <dbReference type="NCBI Taxonomy" id="424902"/>
    <lineage>
        <taxon>Bacteria</taxon>
        <taxon>Pseudomonadati</taxon>
        <taxon>Pseudomonadota</taxon>
        <taxon>Gammaproteobacteria</taxon>
        <taxon>Chromatiales</taxon>
        <taxon>Chromatiaceae</taxon>
        <taxon>Thiohalocapsa</taxon>
    </lineage>
</organism>
<protein>
    <recommendedName>
        <fullName evidence="8">oligopeptidase A</fullName>
        <ecNumber evidence="8">3.4.24.70</ecNumber>
    </recommendedName>
</protein>
<sequence length="679" mass="76928">MDSNPLLESSALPAFSRIRPEHVEPAIDQLLADGRQLVDELASQADTATWENFVERIEEEDDRLSRAWGPVSHLNSVMNTDELRAAYNACLPKLSDYATEVSQNPELYRGYKRVAEQPGLNPAQRKLLENTLRDLHLAGVDLPADKKARYREINQALSQLTNKFAENVLDASNAWTLQLHSEERLAGLPASAKALARQHAKERGLDGWVLTLDFPSFEPVMRYADDRALRREVYEAFTTRASDQGPHAGQWDNTEVMERILALRHEQAQLLGFGSYAELSLAPKMARDTDEVLGFLHDLAGRSVTQARAELAELRTFAAAEHGVDDIQPWDLGYWSEKLRQHRYAISDEELKPYFPLEGVIQGMFAVAERLFGVRIERADGVDTWHKDVRFYQISDPDDTLRARFYLDPFARQRKQGGAWMNGAVSRMRMASREQLPVAHLVCNFTPPVEGHPSLLTHREVETLFHEFGHGLHHMLTRVDYPPVAGIHGVPWDAVELPSQFMENWCWERESLDLFAAHWETGERIPDDLFERMTAAKNFQSAMAMVRQLEFALFDFRIHAEFDPAQGGRIYDILDQVRDEVAVLKPPPSNRFAHGFSHIFAGGYAAGYYSYKWAEVLSADAFSLFEEQGIFHEASGRAFREQILEKGGSADAMALYVAFRGREPNVDALLRHTGIAAQA</sequence>
<dbReference type="GO" id="GO:0006518">
    <property type="term" value="P:peptide metabolic process"/>
    <property type="evidence" value="ECO:0007669"/>
    <property type="project" value="TreeGrafter"/>
</dbReference>
<dbReference type="GO" id="GO:0005829">
    <property type="term" value="C:cytosol"/>
    <property type="evidence" value="ECO:0007669"/>
    <property type="project" value="UniProtKB-ARBA"/>
</dbReference>
<evidence type="ECO:0000256" key="2">
    <source>
        <dbReference type="ARBA" id="ARBA00022670"/>
    </source>
</evidence>
<evidence type="ECO:0000256" key="4">
    <source>
        <dbReference type="ARBA" id="ARBA00022801"/>
    </source>
</evidence>
<evidence type="ECO:0000256" key="6">
    <source>
        <dbReference type="ARBA" id="ARBA00023049"/>
    </source>
</evidence>
<dbReference type="GO" id="GO:0046872">
    <property type="term" value="F:metal ion binding"/>
    <property type="evidence" value="ECO:0007669"/>
    <property type="project" value="UniProtKB-UniRule"/>
</dbReference>
<dbReference type="Gene3D" id="1.20.1050.40">
    <property type="entry name" value="Endopeptidase. Chain P, domain 1"/>
    <property type="match status" value="1"/>
</dbReference>
<evidence type="ECO:0000256" key="9">
    <source>
        <dbReference type="RuleBase" id="RU003435"/>
    </source>
</evidence>
<dbReference type="Gene3D" id="3.40.390.10">
    <property type="entry name" value="Collagenase (Catalytic Domain)"/>
    <property type="match status" value="1"/>
</dbReference>
<comment type="cofactor">
    <cofactor evidence="9">
        <name>Zn(2+)</name>
        <dbReference type="ChEBI" id="CHEBI:29105"/>
    </cofactor>
    <text evidence="9">Binds 1 zinc ion.</text>
</comment>
<proteinExistence type="inferred from homology"/>